<dbReference type="InterPro" id="IPR035897">
    <property type="entry name" value="Toll_tir_struct_dom_sf"/>
</dbReference>
<dbReference type="OrthoDB" id="28057at2759"/>
<dbReference type="InterPro" id="IPR001611">
    <property type="entry name" value="Leu-rich_rpt"/>
</dbReference>
<dbReference type="InterPro" id="IPR000157">
    <property type="entry name" value="TIR_dom"/>
</dbReference>
<protein>
    <recommendedName>
        <fullName evidence="13">TIR domain-containing protein</fullName>
    </recommendedName>
</protein>
<keyword evidence="5 12" id="KW-0732">Signal</keyword>
<evidence type="ECO:0000256" key="10">
    <source>
        <dbReference type="ARBA" id="ARBA00023180"/>
    </source>
</evidence>
<gene>
    <name evidence="14" type="ORF">MCOR_6078</name>
</gene>
<dbReference type="PROSITE" id="PS51450">
    <property type="entry name" value="LRR"/>
    <property type="match status" value="3"/>
</dbReference>
<evidence type="ECO:0000256" key="5">
    <source>
        <dbReference type="ARBA" id="ARBA00022729"/>
    </source>
</evidence>
<evidence type="ECO:0000256" key="4">
    <source>
        <dbReference type="ARBA" id="ARBA00022692"/>
    </source>
</evidence>
<feature type="signal peptide" evidence="12">
    <location>
        <begin position="1"/>
        <end position="21"/>
    </location>
</feature>
<evidence type="ECO:0000256" key="9">
    <source>
        <dbReference type="ARBA" id="ARBA00023170"/>
    </source>
</evidence>
<keyword evidence="4 11" id="KW-0812">Transmembrane</keyword>
<dbReference type="GO" id="GO:0007165">
    <property type="term" value="P:signal transduction"/>
    <property type="evidence" value="ECO:0007669"/>
    <property type="project" value="InterPro"/>
</dbReference>
<keyword evidence="7 11" id="KW-1133">Transmembrane helix</keyword>
<evidence type="ECO:0000259" key="13">
    <source>
        <dbReference type="PROSITE" id="PS50104"/>
    </source>
</evidence>
<dbReference type="PROSITE" id="PS50104">
    <property type="entry name" value="TIR"/>
    <property type="match status" value="1"/>
</dbReference>
<evidence type="ECO:0000256" key="8">
    <source>
        <dbReference type="ARBA" id="ARBA00023136"/>
    </source>
</evidence>
<evidence type="ECO:0000313" key="15">
    <source>
        <dbReference type="Proteomes" id="UP000507470"/>
    </source>
</evidence>
<dbReference type="InterPro" id="IPR003591">
    <property type="entry name" value="Leu-rich_rpt_typical-subtyp"/>
</dbReference>
<dbReference type="PANTHER" id="PTHR24365">
    <property type="entry name" value="TOLL-LIKE RECEPTOR"/>
    <property type="match status" value="1"/>
</dbReference>
<evidence type="ECO:0000313" key="14">
    <source>
        <dbReference type="EMBL" id="CAC5365381.1"/>
    </source>
</evidence>
<dbReference type="InterPro" id="IPR032675">
    <property type="entry name" value="LRR_dom_sf"/>
</dbReference>
<evidence type="ECO:0000256" key="2">
    <source>
        <dbReference type="ARBA" id="ARBA00009634"/>
    </source>
</evidence>
<feature type="chain" id="PRO_5026855148" description="TIR domain-containing protein" evidence="12">
    <location>
        <begin position="22"/>
        <end position="632"/>
    </location>
</feature>
<evidence type="ECO:0000256" key="11">
    <source>
        <dbReference type="SAM" id="Phobius"/>
    </source>
</evidence>
<evidence type="ECO:0000256" key="3">
    <source>
        <dbReference type="ARBA" id="ARBA00022614"/>
    </source>
</evidence>
<evidence type="ECO:0000256" key="12">
    <source>
        <dbReference type="SAM" id="SignalP"/>
    </source>
</evidence>
<dbReference type="Pfam" id="PF13855">
    <property type="entry name" value="LRR_8"/>
    <property type="match status" value="3"/>
</dbReference>
<dbReference type="PANTHER" id="PTHR24365:SF541">
    <property type="entry name" value="PROTEIN TOLL-RELATED"/>
    <property type="match status" value="1"/>
</dbReference>
<keyword evidence="10" id="KW-0325">Glycoprotein</keyword>
<organism evidence="14 15">
    <name type="scientific">Mytilus coruscus</name>
    <name type="common">Sea mussel</name>
    <dbReference type="NCBI Taxonomy" id="42192"/>
    <lineage>
        <taxon>Eukaryota</taxon>
        <taxon>Metazoa</taxon>
        <taxon>Spiralia</taxon>
        <taxon>Lophotrochozoa</taxon>
        <taxon>Mollusca</taxon>
        <taxon>Bivalvia</taxon>
        <taxon>Autobranchia</taxon>
        <taxon>Pteriomorphia</taxon>
        <taxon>Mytilida</taxon>
        <taxon>Mytiloidea</taxon>
        <taxon>Mytilidae</taxon>
        <taxon>Mytilinae</taxon>
        <taxon>Mytilus</taxon>
    </lineage>
</organism>
<dbReference type="SUPFAM" id="SSF52200">
    <property type="entry name" value="Toll/Interleukin receptor TIR domain"/>
    <property type="match status" value="1"/>
</dbReference>
<dbReference type="GO" id="GO:0005886">
    <property type="term" value="C:plasma membrane"/>
    <property type="evidence" value="ECO:0007669"/>
    <property type="project" value="TreeGrafter"/>
</dbReference>
<comment type="subcellular location">
    <subcellularLocation>
        <location evidence="1">Membrane</location>
        <topology evidence="1">Single-pass membrane protein</topology>
    </subcellularLocation>
</comment>
<feature type="domain" description="TIR" evidence="13">
    <location>
        <begin position="565"/>
        <end position="632"/>
    </location>
</feature>
<evidence type="ECO:0000256" key="6">
    <source>
        <dbReference type="ARBA" id="ARBA00022737"/>
    </source>
</evidence>
<dbReference type="Pfam" id="PF01582">
    <property type="entry name" value="TIR"/>
    <property type="match status" value="1"/>
</dbReference>
<keyword evidence="9" id="KW-0675">Receptor</keyword>
<proteinExistence type="inferred from homology"/>
<dbReference type="GO" id="GO:0038023">
    <property type="term" value="F:signaling receptor activity"/>
    <property type="evidence" value="ECO:0007669"/>
    <property type="project" value="TreeGrafter"/>
</dbReference>
<dbReference type="EMBL" id="CACVKT020001120">
    <property type="protein sequence ID" value="CAC5365381.1"/>
    <property type="molecule type" value="Genomic_DNA"/>
</dbReference>
<dbReference type="Gene3D" id="3.40.50.10140">
    <property type="entry name" value="Toll/interleukin-1 receptor homology (TIR) domain"/>
    <property type="match status" value="1"/>
</dbReference>
<sequence length="632" mass="74146">MAFLKWIHLLALLHYVRYGLANTNNCNFDKQCRCWLRKDHLNVDCSNSGKFSVPTVPTNVYTLNVSHNDILRIRNGTFKNLFQLITLDLSWNHIKTLEPEAFIDLHSLKQLILQNNLLRYDNAVFPTNIFRPVVSLQSFNVQRNSRKNEHTFPDDIISNILTLESFYVDAIFVSRVLSFGKGYSRLQKLTKLFLGHCLLTKIDKNTFVNVPYLEHLQISRCTIRVYNPSALQSLLRMKILDLSNNDLDFGGFSNLVKDTEKMKLLETLILTNTFPYQMILPKLFFYYLGATKIRELYINENWFFNATPEGEHIERLPPTLQYLDFSKNKLIDCRFDMPSLKEINIQHNYLSRFLASESYAPMLENDTSYLLETVDLSFNEIHELKWSVFNNQLKLKIINLSNNLLSNIAFDISLLTKLEMLDLSNNNITIISNMQPKETITNKSMRSKFKEDLSNNLLQCVCKETSFLRWMINHITVFYNIHHYKCKLDSGKVVDRNFVHNVEQVIKGCRDYTVLVICISLVLCLSIVIVVGGLLYRYRWKLRYMYYMTKSKYYRYRPLDTEGLYTYDAFISYSDKEKDFIIKECIPKLEVERNLKLCVHQRDFIPGEEITVNITSAINDSKKTICIITRSF</sequence>
<dbReference type="AlphaFoldDB" id="A0A6J8ACJ5"/>
<dbReference type="SMART" id="SM00365">
    <property type="entry name" value="LRR_SD22"/>
    <property type="match status" value="4"/>
</dbReference>
<dbReference type="Proteomes" id="UP000507470">
    <property type="component" value="Unassembled WGS sequence"/>
</dbReference>
<keyword evidence="3" id="KW-0433">Leucine-rich repeat</keyword>
<accession>A0A6J8ACJ5</accession>
<dbReference type="SMART" id="SM00369">
    <property type="entry name" value="LRR_TYP"/>
    <property type="match status" value="6"/>
</dbReference>
<dbReference type="SUPFAM" id="SSF52058">
    <property type="entry name" value="L domain-like"/>
    <property type="match status" value="1"/>
</dbReference>
<comment type="similarity">
    <text evidence="2">Belongs to the Toll-like receptor family.</text>
</comment>
<evidence type="ECO:0000256" key="1">
    <source>
        <dbReference type="ARBA" id="ARBA00004167"/>
    </source>
</evidence>
<keyword evidence="15" id="KW-1185">Reference proteome</keyword>
<name>A0A6J8ACJ5_MYTCO</name>
<feature type="transmembrane region" description="Helical" evidence="11">
    <location>
        <begin position="512"/>
        <end position="536"/>
    </location>
</feature>
<dbReference type="Gene3D" id="3.80.10.10">
    <property type="entry name" value="Ribonuclease Inhibitor"/>
    <property type="match status" value="2"/>
</dbReference>
<keyword evidence="6" id="KW-0677">Repeat</keyword>
<reference evidence="14 15" key="1">
    <citation type="submission" date="2020-06" db="EMBL/GenBank/DDBJ databases">
        <authorList>
            <person name="Li R."/>
            <person name="Bekaert M."/>
        </authorList>
    </citation>
    <scope>NUCLEOTIDE SEQUENCE [LARGE SCALE GENOMIC DNA]</scope>
    <source>
        <strain evidence="15">wild</strain>
    </source>
</reference>
<keyword evidence="8 11" id="KW-0472">Membrane</keyword>
<evidence type="ECO:0000256" key="7">
    <source>
        <dbReference type="ARBA" id="ARBA00022989"/>
    </source>
</evidence>